<keyword evidence="4" id="KW-0233">DNA recombination</keyword>
<reference evidence="8 9" key="1">
    <citation type="submission" date="2020-08" db="EMBL/GenBank/DDBJ databases">
        <title>Genomic Encyclopedia of Type Strains, Phase IV (KMG-IV): sequencing the most valuable type-strain genomes for metagenomic binning, comparative biology and taxonomic classification.</title>
        <authorList>
            <person name="Goeker M."/>
        </authorList>
    </citation>
    <scope>NUCLEOTIDE SEQUENCE [LARGE SCALE GENOMIC DNA]</scope>
    <source>
        <strain evidence="8 9">DSM 29007</strain>
    </source>
</reference>
<evidence type="ECO:0000256" key="2">
    <source>
        <dbReference type="ARBA" id="ARBA00022908"/>
    </source>
</evidence>
<dbReference type="InterPro" id="IPR002104">
    <property type="entry name" value="Integrase_catalytic"/>
</dbReference>
<evidence type="ECO:0000259" key="7">
    <source>
        <dbReference type="PROSITE" id="PS51900"/>
    </source>
</evidence>
<dbReference type="InterPro" id="IPR013762">
    <property type="entry name" value="Integrase-like_cat_sf"/>
</dbReference>
<evidence type="ECO:0000313" key="9">
    <source>
        <dbReference type="Proteomes" id="UP000582837"/>
    </source>
</evidence>
<proteinExistence type="predicted"/>
<evidence type="ECO:0000256" key="1">
    <source>
        <dbReference type="ARBA" id="ARBA00022829"/>
    </source>
</evidence>
<keyword evidence="1" id="KW-0159">Chromosome partition</keyword>
<dbReference type="GO" id="GO:0007059">
    <property type="term" value="P:chromosome segregation"/>
    <property type="evidence" value="ECO:0007669"/>
    <property type="project" value="UniProtKB-KW"/>
</dbReference>
<dbReference type="PANTHER" id="PTHR30349">
    <property type="entry name" value="PHAGE INTEGRASE-RELATED"/>
    <property type="match status" value="1"/>
</dbReference>
<dbReference type="InterPro" id="IPR011010">
    <property type="entry name" value="DNA_brk_join_enz"/>
</dbReference>
<dbReference type="InterPro" id="IPR004107">
    <property type="entry name" value="Integrase_SAM-like_N"/>
</dbReference>
<keyword evidence="9" id="KW-1185">Reference proteome</keyword>
<dbReference type="Gene3D" id="1.10.150.130">
    <property type="match status" value="1"/>
</dbReference>
<gene>
    <name evidence="8" type="ORF">HNQ61_000628</name>
</gene>
<name>A0A841GK97_9BACT</name>
<evidence type="ECO:0000256" key="3">
    <source>
        <dbReference type="ARBA" id="ARBA00023125"/>
    </source>
</evidence>
<dbReference type="PROSITE" id="PS51898">
    <property type="entry name" value="TYR_RECOMBINASE"/>
    <property type="match status" value="1"/>
</dbReference>
<feature type="domain" description="Tyr recombinase" evidence="6">
    <location>
        <begin position="110"/>
        <end position="301"/>
    </location>
</feature>
<dbReference type="Proteomes" id="UP000582837">
    <property type="component" value="Unassembled WGS sequence"/>
</dbReference>
<dbReference type="InterPro" id="IPR010998">
    <property type="entry name" value="Integrase_recombinase_N"/>
</dbReference>
<dbReference type="InterPro" id="IPR044068">
    <property type="entry name" value="CB"/>
</dbReference>
<comment type="caution">
    <text evidence="8">The sequence shown here is derived from an EMBL/GenBank/DDBJ whole genome shotgun (WGS) entry which is preliminary data.</text>
</comment>
<dbReference type="PANTHER" id="PTHR30349:SF81">
    <property type="entry name" value="TYROSINE RECOMBINASE XERC"/>
    <property type="match status" value="1"/>
</dbReference>
<dbReference type="Pfam" id="PF02899">
    <property type="entry name" value="Phage_int_SAM_1"/>
    <property type="match status" value="1"/>
</dbReference>
<dbReference type="GO" id="GO:0006310">
    <property type="term" value="P:DNA recombination"/>
    <property type="evidence" value="ECO:0007669"/>
    <property type="project" value="UniProtKB-KW"/>
</dbReference>
<dbReference type="Pfam" id="PF00589">
    <property type="entry name" value="Phage_integrase"/>
    <property type="match status" value="1"/>
</dbReference>
<dbReference type="GO" id="GO:0003677">
    <property type="term" value="F:DNA binding"/>
    <property type="evidence" value="ECO:0007669"/>
    <property type="project" value="UniProtKB-UniRule"/>
</dbReference>
<organism evidence="8 9">
    <name type="scientific">Longimicrobium terrae</name>
    <dbReference type="NCBI Taxonomy" id="1639882"/>
    <lineage>
        <taxon>Bacteria</taxon>
        <taxon>Pseudomonadati</taxon>
        <taxon>Gemmatimonadota</taxon>
        <taxon>Longimicrobiia</taxon>
        <taxon>Longimicrobiales</taxon>
        <taxon>Longimicrobiaceae</taxon>
        <taxon>Longimicrobium</taxon>
    </lineage>
</organism>
<evidence type="ECO:0000259" key="6">
    <source>
        <dbReference type="PROSITE" id="PS51898"/>
    </source>
</evidence>
<keyword evidence="3 5" id="KW-0238">DNA-binding</keyword>
<dbReference type="GO" id="GO:0015074">
    <property type="term" value="P:DNA integration"/>
    <property type="evidence" value="ECO:0007669"/>
    <property type="project" value="UniProtKB-KW"/>
</dbReference>
<dbReference type="Gene3D" id="1.10.443.10">
    <property type="entry name" value="Intergrase catalytic core"/>
    <property type="match status" value="1"/>
</dbReference>
<dbReference type="PROSITE" id="PS51900">
    <property type="entry name" value="CB"/>
    <property type="match status" value="1"/>
</dbReference>
<protein>
    <submittedName>
        <fullName evidence="8">Integrase/recombinase XerD</fullName>
    </submittedName>
</protein>
<evidence type="ECO:0000313" key="8">
    <source>
        <dbReference type="EMBL" id="MBB6069017.1"/>
    </source>
</evidence>
<dbReference type="InterPro" id="IPR050090">
    <property type="entry name" value="Tyrosine_recombinase_XerCD"/>
</dbReference>
<feature type="domain" description="Core-binding (CB)" evidence="7">
    <location>
        <begin position="2"/>
        <end position="88"/>
    </location>
</feature>
<dbReference type="EMBL" id="JACHIA010000001">
    <property type="protein sequence ID" value="MBB6069017.1"/>
    <property type="molecule type" value="Genomic_DNA"/>
</dbReference>
<dbReference type="SUPFAM" id="SSF56349">
    <property type="entry name" value="DNA breaking-rejoining enzymes"/>
    <property type="match status" value="1"/>
</dbReference>
<accession>A0A841GK97</accession>
<dbReference type="AlphaFoldDB" id="A0A841GK97"/>
<evidence type="ECO:0000256" key="5">
    <source>
        <dbReference type="PROSITE-ProRule" id="PRU01248"/>
    </source>
</evidence>
<keyword evidence="2" id="KW-0229">DNA integration</keyword>
<sequence length="313" mass="35828">MMTVSEATKGFLFHCRFEKNLSPSTLKAYEGDLKQFAGFLTDRSLVEDMGAVDKPLLRDFIQHLFASMLPKSVKRKVATVKSLFRYLEREEIVKINPFHNMDIRIREPRRLPRTIPLPTLKRLFKSLYHVKINDVSEGSERGRLLVRDIAVLELLFATAGRITEICSLKLDDVDLRTGRVRIAGKGGRERLIHVSDPEVLSALNAYRSTMQRSEPHGFFFLNRNGKCLSAHAVRMLLRKHAKAAGIALHLTPHMIRHSVATCLLEDGVDIRYIQHLLGHTSISTTQVYTHVSGKQHRRVLKSHHPRRRFRTTG</sequence>
<evidence type="ECO:0000256" key="4">
    <source>
        <dbReference type="ARBA" id="ARBA00023172"/>
    </source>
</evidence>